<dbReference type="Proteomes" id="UP000323521">
    <property type="component" value="Chromosome"/>
</dbReference>
<gene>
    <name evidence="2" type="ORF">DCMF_01015</name>
</gene>
<protein>
    <submittedName>
        <fullName evidence="2">Transcriptional regulator</fullName>
    </submittedName>
</protein>
<dbReference type="Gene3D" id="3.40.50.10420">
    <property type="entry name" value="NagB/RpiA/CoA transferase-like"/>
    <property type="match status" value="1"/>
</dbReference>
<dbReference type="PANTHER" id="PTHR36179">
    <property type="entry name" value="LUD_DOM DOMAIN-CONTAINING PROTEIN"/>
    <property type="match status" value="1"/>
</dbReference>
<dbReference type="InterPro" id="IPR024185">
    <property type="entry name" value="FTHF_cligase-like_sf"/>
</dbReference>
<organism evidence="2 3">
    <name type="scientific">Formimonas warabiya</name>
    <dbReference type="NCBI Taxonomy" id="1761012"/>
    <lineage>
        <taxon>Bacteria</taxon>
        <taxon>Bacillati</taxon>
        <taxon>Bacillota</taxon>
        <taxon>Clostridia</taxon>
        <taxon>Eubacteriales</taxon>
        <taxon>Peptococcaceae</taxon>
        <taxon>Candidatus Formimonas</taxon>
    </lineage>
</organism>
<sequence>MGGILVEPKECYHALLAQKLIEELKKRNMEGFYCETKEDALKKVLELIPKDSTVSCGGSATLHEIGLRAALKKGGYNFLDPNGVQGGIAKDKVAHQALSADYYLMSSNAISATGELVNIDGYGNRVAALIFGPKNVIVIAGLNKVAPNLDAAILRAKNYAAPITMLIFKRDYASFDELSQAAEGACSQLVITGMSMTKGRIKVILVGESLGF</sequence>
<dbReference type="EMBL" id="CP017634">
    <property type="protein sequence ID" value="ATW23563.1"/>
    <property type="molecule type" value="Genomic_DNA"/>
</dbReference>
<dbReference type="SUPFAM" id="SSF100950">
    <property type="entry name" value="NagB/RpiA/CoA transferase-like"/>
    <property type="match status" value="1"/>
</dbReference>
<accession>A0A3G1KMA3</accession>
<proteinExistence type="predicted"/>
<keyword evidence="3" id="KW-1185">Reference proteome</keyword>
<dbReference type="AlphaFoldDB" id="A0A3G1KMA3"/>
<evidence type="ECO:0000259" key="1">
    <source>
        <dbReference type="Pfam" id="PF02589"/>
    </source>
</evidence>
<dbReference type="InterPro" id="IPR037171">
    <property type="entry name" value="NagB/RpiA_transferase-like"/>
</dbReference>
<dbReference type="InterPro" id="IPR003741">
    <property type="entry name" value="LUD_dom"/>
</dbReference>
<dbReference type="KEGG" id="fwa:DCMF_01015"/>
<dbReference type="PANTHER" id="PTHR36179:SF2">
    <property type="entry name" value="LUD DOMAIN-CONTAINING PROTEIN"/>
    <property type="match status" value="1"/>
</dbReference>
<evidence type="ECO:0000313" key="3">
    <source>
        <dbReference type="Proteomes" id="UP000323521"/>
    </source>
</evidence>
<feature type="domain" description="LUD" evidence="1">
    <location>
        <begin position="18"/>
        <end position="206"/>
    </location>
</feature>
<dbReference type="Pfam" id="PF02589">
    <property type="entry name" value="LUD_dom"/>
    <property type="match status" value="1"/>
</dbReference>
<evidence type="ECO:0000313" key="2">
    <source>
        <dbReference type="EMBL" id="ATW23563.1"/>
    </source>
</evidence>
<reference evidence="2 3" key="1">
    <citation type="submission" date="2016-10" db="EMBL/GenBank/DDBJ databases">
        <title>Complete Genome Sequence of Peptococcaceae strain DCMF.</title>
        <authorList>
            <person name="Edwards R.J."/>
            <person name="Holland S.I."/>
            <person name="Deshpande N.P."/>
            <person name="Wong Y.K."/>
            <person name="Ertan H."/>
            <person name="Manefield M."/>
            <person name="Russell T.L."/>
            <person name="Lee M.J."/>
        </authorList>
    </citation>
    <scope>NUCLEOTIDE SEQUENCE [LARGE SCALE GENOMIC DNA]</scope>
    <source>
        <strain evidence="2 3">DCMF</strain>
    </source>
</reference>
<name>A0A3G1KMA3_FORW1</name>